<gene>
    <name evidence="2" type="ORF">F7231_08725</name>
</gene>
<keyword evidence="3" id="KW-1185">Reference proteome</keyword>
<accession>A0ABX0QCX4</accession>
<proteinExistence type="predicted"/>
<dbReference type="RefSeq" id="WP_166691647.1">
    <property type="nucleotide sequence ID" value="NZ_WAEL01000003.1"/>
</dbReference>
<dbReference type="NCBIfam" id="TIGR04183">
    <property type="entry name" value="Por_Secre_tail"/>
    <property type="match status" value="1"/>
</dbReference>
<evidence type="ECO:0000313" key="2">
    <source>
        <dbReference type="EMBL" id="NID10256.1"/>
    </source>
</evidence>
<evidence type="ECO:0000313" key="3">
    <source>
        <dbReference type="Proteomes" id="UP000606008"/>
    </source>
</evidence>
<sequence length="424" mass="45554">MKIAFFFCYFLLGSWSTHAQAVLFLQNFSAGNSISNYVSSNPGIGEFNAISGATITNNTIQFDRSAGTGSGHFSRSTDLGSSINSLYVQMDFEVVSATTAAGSNVVDFYVGSAFDNTVQNPANADVYARFGFNFTNNGHQFSVRHIPAGGTGAFDSPVFTGKQTLTFVLNNSGRTVTYLQPGGGTQTLTNDTYDLWVGTTEVFNSLPVLTPTQTIANFKLRLTSNVYAAVFQFDNLLIRDINNALAVSSVADFKAAPAGSRVDLSWQVYKSVETSFVIERSFDALSFTPIGNVPAASFADGQRTYIFSDSAPGVGSNYYRLRQTATDGSPVFSKIVAAIVRSDSPEFAILDNPTSGLAIHLKTDNLPDATYQLSALTGQNISCEQRKTPDGQVTLLLQHPLPSGVYLLTATSGTAKITQRLLMQ</sequence>
<organism evidence="2 3">
    <name type="scientific">Fibrivirga algicola</name>
    <dbReference type="NCBI Taxonomy" id="2950420"/>
    <lineage>
        <taxon>Bacteria</taxon>
        <taxon>Pseudomonadati</taxon>
        <taxon>Bacteroidota</taxon>
        <taxon>Cytophagia</taxon>
        <taxon>Cytophagales</taxon>
        <taxon>Spirosomataceae</taxon>
        <taxon>Fibrivirga</taxon>
    </lineage>
</organism>
<dbReference type="InterPro" id="IPR026444">
    <property type="entry name" value="Secre_tail"/>
</dbReference>
<comment type="caution">
    <text evidence="2">The sequence shown here is derived from an EMBL/GenBank/DDBJ whole genome shotgun (WGS) entry which is preliminary data.</text>
</comment>
<keyword evidence="1" id="KW-0732">Signal</keyword>
<feature type="chain" id="PRO_5046167821" evidence="1">
    <location>
        <begin position="20"/>
        <end position="424"/>
    </location>
</feature>
<reference evidence="2" key="1">
    <citation type="submission" date="2024-05" db="EMBL/GenBank/DDBJ databases">
        <authorList>
            <person name="Jung D.-H."/>
        </authorList>
    </citation>
    <scope>NUCLEOTIDE SEQUENCE</scope>
    <source>
        <strain evidence="2">JA-25</strain>
    </source>
</reference>
<evidence type="ECO:0000256" key="1">
    <source>
        <dbReference type="SAM" id="SignalP"/>
    </source>
</evidence>
<dbReference type="Proteomes" id="UP000606008">
    <property type="component" value="Unassembled WGS sequence"/>
</dbReference>
<name>A0ABX0QCX4_9BACT</name>
<feature type="signal peptide" evidence="1">
    <location>
        <begin position="1"/>
        <end position="19"/>
    </location>
</feature>
<dbReference type="EMBL" id="WAEL01000003">
    <property type="protein sequence ID" value="NID10256.1"/>
    <property type="molecule type" value="Genomic_DNA"/>
</dbReference>
<protein>
    <submittedName>
        <fullName evidence="2">T9SS type A sorting domain-containing protein</fullName>
    </submittedName>
</protein>